<keyword evidence="3" id="KW-0732">Signal</keyword>
<reference evidence="5" key="2">
    <citation type="submission" date="2014-06" db="EMBL/GenBank/DDBJ databases">
        <title>The complete genome of Blastobotrys (Arxula) adeninivorans LS3 - a yeast of biotechnological interest.</title>
        <authorList>
            <person name="Kunze G."/>
            <person name="Gaillardin C."/>
            <person name="Czernicka M."/>
            <person name="Durrens P."/>
            <person name="Martin T."/>
            <person name="Boer E."/>
            <person name="Gabaldon T."/>
            <person name="Cruz J."/>
            <person name="Talla E."/>
            <person name="Marck C."/>
            <person name="Goffeau A."/>
            <person name="Barbe V."/>
            <person name="Baret P."/>
            <person name="Baronian K."/>
            <person name="Beier S."/>
            <person name="Bleykasten C."/>
            <person name="Bode R."/>
            <person name="Casaregola S."/>
            <person name="Despons L."/>
            <person name="Fairhead C."/>
            <person name="Giersberg M."/>
            <person name="Gierski P."/>
            <person name="Hahnel U."/>
            <person name="Hartmann A."/>
            <person name="Jankowska D."/>
            <person name="Jubin C."/>
            <person name="Jung P."/>
            <person name="Lafontaine I."/>
            <person name="Leh-Louis V."/>
            <person name="Lemaire M."/>
            <person name="Marcet-Houben M."/>
            <person name="Mascher M."/>
            <person name="Morel G."/>
            <person name="Richard G.-F."/>
            <person name="Riechen J."/>
            <person name="Sacerdot C."/>
            <person name="Sarkar A."/>
            <person name="Savel G."/>
            <person name="Schacherer J."/>
            <person name="Sherman D."/>
            <person name="Straub M.-L."/>
            <person name="Stein N."/>
            <person name="Thierry A."/>
            <person name="Trautwein-Schult A."/>
            <person name="Westhof E."/>
            <person name="Worch S."/>
            <person name="Dujon B."/>
            <person name="Souciet J.-L."/>
            <person name="Wincker P."/>
            <person name="Scholz U."/>
            <person name="Neuveglise N."/>
        </authorList>
    </citation>
    <scope>NUCLEOTIDE SEQUENCE</scope>
    <source>
        <strain evidence="5">LS3</strain>
    </source>
</reference>
<feature type="signal peptide" evidence="3">
    <location>
        <begin position="1"/>
        <end position="21"/>
    </location>
</feature>
<name>A0A060TEW7_BLAAD</name>
<feature type="compositionally biased region" description="Low complexity" evidence="2">
    <location>
        <begin position="147"/>
        <end position="168"/>
    </location>
</feature>
<evidence type="ECO:0000256" key="3">
    <source>
        <dbReference type="SAM" id="SignalP"/>
    </source>
</evidence>
<feature type="region of interest" description="Disordered" evidence="2">
    <location>
        <begin position="562"/>
        <end position="584"/>
    </location>
</feature>
<proteinExistence type="predicted"/>
<feature type="compositionally biased region" description="Polar residues" evidence="2">
    <location>
        <begin position="169"/>
        <end position="188"/>
    </location>
</feature>
<dbReference type="InterPro" id="IPR036116">
    <property type="entry name" value="FN3_sf"/>
</dbReference>
<dbReference type="InterPro" id="IPR051002">
    <property type="entry name" value="UBA_autophagy_assoc_protein"/>
</dbReference>
<dbReference type="PROSITE" id="PS50853">
    <property type="entry name" value="FN3"/>
    <property type="match status" value="1"/>
</dbReference>
<feature type="region of interest" description="Disordered" evidence="2">
    <location>
        <begin position="652"/>
        <end position="703"/>
    </location>
</feature>
<feature type="coiled-coil region" evidence="1">
    <location>
        <begin position="280"/>
        <end position="388"/>
    </location>
</feature>
<accession>A0A060TEW7</accession>
<feature type="compositionally biased region" description="Polar residues" evidence="2">
    <location>
        <begin position="203"/>
        <end position="215"/>
    </location>
</feature>
<feature type="region of interest" description="Disordered" evidence="2">
    <location>
        <begin position="147"/>
        <end position="216"/>
    </location>
</feature>
<feature type="region of interest" description="Disordered" evidence="2">
    <location>
        <begin position="721"/>
        <end position="825"/>
    </location>
</feature>
<protein>
    <submittedName>
        <fullName evidence="5">ARAD1D17490p</fullName>
    </submittedName>
</protein>
<feature type="compositionally biased region" description="Polar residues" evidence="2">
    <location>
        <begin position="1073"/>
        <end position="1082"/>
    </location>
</feature>
<reference evidence="5" key="1">
    <citation type="submission" date="2014-02" db="EMBL/GenBank/DDBJ databases">
        <authorList>
            <person name="Genoscope - CEA"/>
        </authorList>
    </citation>
    <scope>NUCLEOTIDE SEQUENCE</scope>
    <source>
        <strain evidence="5">LS3</strain>
    </source>
</reference>
<feature type="coiled-coil region" evidence="1">
    <location>
        <begin position="227"/>
        <end position="254"/>
    </location>
</feature>
<dbReference type="EMBL" id="HG937694">
    <property type="protein sequence ID" value="CDP37701.1"/>
    <property type="molecule type" value="Genomic_DNA"/>
</dbReference>
<feature type="compositionally biased region" description="Basic and acidic residues" evidence="2">
    <location>
        <begin position="1005"/>
        <end position="1014"/>
    </location>
</feature>
<feature type="compositionally biased region" description="Low complexity" evidence="2">
    <location>
        <begin position="880"/>
        <end position="897"/>
    </location>
</feature>
<feature type="compositionally biased region" description="Low complexity" evidence="2">
    <location>
        <begin position="1020"/>
        <end position="1034"/>
    </location>
</feature>
<feature type="region of interest" description="Disordered" evidence="2">
    <location>
        <begin position="870"/>
        <end position="897"/>
    </location>
</feature>
<feature type="region of interest" description="Disordered" evidence="2">
    <location>
        <begin position="909"/>
        <end position="1083"/>
    </location>
</feature>
<feature type="compositionally biased region" description="Polar residues" evidence="2">
    <location>
        <begin position="760"/>
        <end position="774"/>
    </location>
</feature>
<feature type="compositionally biased region" description="Low complexity" evidence="2">
    <location>
        <begin position="928"/>
        <end position="939"/>
    </location>
</feature>
<evidence type="ECO:0000259" key="4">
    <source>
        <dbReference type="PROSITE" id="PS50853"/>
    </source>
</evidence>
<dbReference type="AlphaFoldDB" id="A0A060TEW7"/>
<dbReference type="Gene3D" id="2.60.40.10">
    <property type="entry name" value="Immunoglobulins"/>
    <property type="match status" value="1"/>
</dbReference>
<dbReference type="InterPro" id="IPR013783">
    <property type="entry name" value="Ig-like_fold"/>
</dbReference>
<dbReference type="Pfam" id="PF00041">
    <property type="entry name" value="fn3"/>
    <property type="match status" value="1"/>
</dbReference>
<feature type="compositionally biased region" description="Low complexity" evidence="2">
    <location>
        <begin position="511"/>
        <end position="524"/>
    </location>
</feature>
<organism evidence="5">
    <name type="scientific">Blastobotrys adeninivorans</name>
    <name type="common">Yeast</name>
    <name type="synonym">Arxula adeninivorans</name>
    <dbReference type="NCBI Taxonomy" id="409370"/>
    <lineage>
        <taxon>Eukaryota</taxon>
        <taxon>Fungi</taxon>
        <taxon>Dikarya</taxon>
        <taxon>Ascomycota</taxon>
        <taxon>Saccharomycotina</taxon>
        <taxon>Dipodascomycetes</taxon>
        <taxon>Dipodascales</taxon>
        <taxon>Trichomonascaceae</taxon>
        <taxon>Blastobotrys</taxon>
    </lineage>
</organism>
<dbReference type="CDD" id="cd00063">
    <property type="entry name" value="FN3"/>
    <property type="match status" value="1"/>
</dbReference>
<feature type="domain" description="Fibronectin type-III" evidence="4">
    <location>
        <begin position="38"/>
        <end position="130"/>
    </location>
</feature>
<evidence type="ECO:0000313" key="5">
    <source>
        <dbReference type="EMBL" id="CDP37701.1"/>
    </source>
</evidence>
<dbReference type="SMART" id="SM00060">
    <property type="entry name" value="FN3"/>
    <property type="match status" value="1"/>
</dbReference>
<feature type="region of interest" description="Disordered" evidence="2">
    <location>
        <begin position="509"/>
        <end position="546"/>
    </location>
</feature>
<feature type="compositionally biased region" description="Polar residues" evidence="2">
    <location>
        <begin position="721"/>
        <end position="733"/>
    </location>
</feature>
<keyword evidence="1" id="KW-0175">Coiled coil</keyword>
<feature type="compositionally biased region" description="Basic and acidic residues" evidence="2">
    <location>
        <begin position="1050"/>
        <end position="1065"/>
    </location>
</feature>
<dbReference type="PANTHER" id="PTHR31915:SF6">
    <property type="entry name" value="SKICH DOMAIN-CONTAINING PROTEIN"/>
    <property type="match status" value="1"/>
</dbReference>
<dbReference type="PANTHER" id="PTHR31915">
    <property type="entry name" value="SKICH DOMAIN-CONTAINING PROTEIN"/>
    <property type="match status" value="1"/>
</dbReference>
<feature type="compositionally biased region" description="Polar residues" evidence="2">
    <location>
        <begin position="525"/>
        <end position="538"/>
    </location>
</feature>
<evidence type="ECO:0000256" key="2">
    <source>
        <dbReference type="SAM" id="MobiDB-lite"/>
    </source>
</evidence>
<sequence length="1105" mass="119292">MLVQLLVPALALLWLLHRATRLLKIPAPLLINILGIDLPETPKVSVDTLTSTSVSLHWNPPQRLNLVIKYILQVNGRKAGETDRSDSCVTIKDLTPNTEYSISIWAVNPNNYRSLPATVQIHTKKSVDEAPPPTIHLAGVPHRLISDDSSTASSLPASTAANNTNLSTGTKQSTVRLRSSTRNLTNNPSKSSSGQGKKKRPSDTTINCSANSSAANGVDDEKSVYTIQALTAEVENAQAEISEVLAQAAHGEAEFEAAESVLIAELETLKERKKTEDQHRSQIRSEIKSLEDSKRSLEIQKAKVEKRFKQISDQVARKSAHEKQWDKEISESKEKVKNIEVQIERLNMASLEKLEELKSSISDNQARLSSLEDEVKELANKARKAETTKLSTTQAIEEMRGNTDNVTGIIAPAVSKRLLETDTVSDQFRRALESEIAVESELEEEWQRVQKDLEVRYLKVKDQYERAVQEHKDAVKLYNQQQQVQLQQPNGVSQNVVLETLNAAAAASGISPQLSQPQLQTTSSGPGSHSVSPTSSIAPQPVPTSIPATTYDESRILYSPQPALHQNPMQPAVPQHQSSRNFRDLPKIDSFTYLNRSDSLRRRSIADDVHDNGGPLSPSVDILLPSNLFGTDDLTESFANLLNDPALPLDPSRRASGNILGQTFSQAPGNRGSGSSASPKPSLRSLNDRGIDGGGSAVPSSPQSGNFPLFPLFPNSNPTSVPISPLVSGSSEVSPEMHEPRPPTSPKKKGLFYFGRRNGENSNGRHQNTSSADSGHSVGSPLSNIISPPPAPGPVGDSTSLNGFDIGPIGGLRPRGSSFNSTNSRPGSSAFFSNYTNPADNNSLLLAPSHSHNGSVLSLESSRFGEVLNNRGGNPAMEKSSLWKQSTSSSGYGDEYGSSAMDTPMILVNDRDGVNSTGGDDSDSFMPSSLDSRASSANSGVGSKFSKSFAGLFSPGDRAHSEKHGDKHSDKGEKSDKSDKHLPEKTDSAKSIPALFGKVNVDELGEPKDSKESIIQKSMRSLTTRKASSSSTASGGSGKFKVRSLSFFGGKKDREGDRDDTRAIAEENETTDEGSSVITGRSSIEMDMQEFLTRETTNDVKSSPA</sequence>
<dbReference type="InterPro" id="IPR003961">
    <property type="entry name" value="FN3_dom"/>
</dbReference>
<dbReference type="SUPFAM" id="SSF49265">
    <property type="entry name" value="Fibronectin type III"/>
    <property type="match status" value="1"/>
</dbReference>
<gene>
    <name evidence="5" type="ORF">GNLVRS02_ARAD1D17490g</name>
</gene>
<feature type="compositionally biased region" description="Basic and acidic residues" evidence="2">
    <location>
        <begin position="957"/>
        <end position="988"/>
    </location>
</feature>
<feature type="compositionally biased region" description="Polar residues" evidence="2">
    <location>
        <begin position="659"/>
        <end position="679"/>
    </location>
</feature>
<feature type="chain" id="PRO_5001588235" evidence="3">
    <location>
        <begin position="22"/>
        <end position="1105"/>
    </location>
</feature>
<evidence type="ECO:0000256" key="1">
    <source>
        <dbReference type="SAM" id="Coils"/>
    </source>
</evidence>